<evidence type="ECO:0000256" key="1">
    <source>
        <dbReference type="SAM" id="MobiDB-lite"/>
    </source>
</evidence>
<sequence length="31" mass="3424">MDSREEDRCKPNVAVESSVEEVHESASDSNS</sequence>
<feature type="region of interest" description="Disordered" evidence="1">
    <location>
        <begin position="1"/>
        <end position="31"/>
    </location>
</feature>
<keyword evidence="3" id="KW-1185">Reference proteome</keyword>
<reference evidence="2 3" key="1">
    <citation type="submission" date="2021-03" db="EMBL/GenBank/DDBJ databases">
        <title>Sequencing the genomes of 1000 actinobacteria strains.</title>
        <authorList>
            <person name="Klenk H.-P."/>
        </authorList>
    </citation>
    <scope>NUCLEOTIDE SEQUENCE [LARGE SCALE GENOMIC DNA]</scope>
    <source>
        <strain evidence="2 3">DSM 15454</strain>
    </source>
</reference>
<dbReference type="Proteomes" id="UP000766570">
    <property type="component" value="Unassembled WGS sequence"/>
</dbReference>
<name>A0ABS4WEF3_9MICC</name>
<protein>
    <submittedName>
        <fullName evidence="2">Uncharacterized protein</fullName>
    </submittedName>
</protein>
<organism evidence="2 3">
    <name type="scientific">Paeniglutamicibacter psychrophenolicus</name>
    <dbReference type="NCBI Taxonomy" id="257454"/>
    <lineage>
        <taxon>Bacteria</taxon>
        <taxon>Bacillati</taxon>
        <taxon>Actinomycetota</taxon>
        <taxon>Actinomycetes</taxon>
        <taxon>Micrococcales</taxon>
        <taxon>Micrococcaceae</taxon>
        <taxon>Paeniglutamicibacter</taxon>
    </lineage>
</organism>
<proteinExistence type="predicted"/>
<accession>A0ABS4WEF3</accession>
<comment type="caution">
    <text evidence="2">The sequence shown here is derived from an EMBL/GenBank/DDBJ whole genome shotgun (WGS) entry which is preliminary data.</text>
</comment>
<dbReference type="EMBL" id="JAGIOE010000001">
    <property type="protein sequence ID" value="MBP2374545.1"/>
    <property type="molecule type" value="Genomic_DNA"/>
</dbReference>
<evidence type="ECO:0000313" key="3">
    <source>
        <dbReference type="Proteomes" id="UP000766570"/>
    </source>
</evidence>
<feature type="compositionally biased region" description="Basic and acidic residues" evidence="1">
    <location>
        <begin position="1"/>
        <end position="10"/>
    </location>
</feature>
<gene>
    <name evidence="2" type="ORF">JOF46_002457</name>
</gene>
<evidence type="ECO:0000313" key="2">
    <source>
        <dbReference type="EMBL" id="MBP2374545.1"/>
    </source>
</evidence>
<feature type="compositionally biased region" description="Basic and acidic residues" evidence="1">
    <location>
        <begin position="20"/>
        <end position="31"/>
    </location>
</feature>